<dbReference type="GeneID" id="93090396"/>
<name>A0A381DLH6_9BACT</name>
<organism evidence="1 2">
    <name type="scientific">Campylobacter sputorum subsp. sputorum</name>
    <dbReference type="NCBI Taxonomy" id="32024"/>
    <lineage>
        <taxon>Bacteria</taxon>
        <taxon>Pseudomonadati</taxon>
        <taxon>Campylobacterota</taxon>
        <taxon>Epsilonproteobacteria</taxon>
        <taxon>Campylobacterales</taxon>
        <taxon>Campylobacteraceae</taxon>
        <taxon>Campylobacter</taxon>
    </lineage>
</organism>
<dbReference type="Proteomes" id="UP000254920">
    <property type="component" value="Unassembled WGS sequence"/>
</dbReference>
<dbReference type="OrthoDB" id="5325985at2"/>
<evidence type="ECO:0000313" key="2">
    <source>
        <dbReference type="Proteomes" id="UP000254920"/>
    </source>
</evidence>
<accession>A0A381DLH6</accession>
<reference evidence="1 2" key="1">
    <citation type="submission" date="2018-06" db="EMBL/GenBank/DDBJ databases">
        <authorList>
            <consortium name="Pathogen Informatics"/>
            <person name="Doyle S."/>
        </authorList>
    </citation>
    <scope>NUCLEOTIDE SEQUENCE [LARGE SCALE GENOMIC DNA]</scope>
    <source>
        <strain evidence="1 2">NCTC12475</strain>
    </source>
</reference>
<proteinExistence type="predicted"/>
<dbReference type="RefSeq" id="WP_089182249.1">
    <property type="nucleotide sequence ID" value="NZ_CP043427.1"/>
</dbReference>
<gene>
    <name evidence="1" type="ORF">NCTC12475_01758</name>
</gene>
<keyword evidence="2" id="KW-1185">Reference proteome</keyword>
<protein>
    <submittedName>
        <fullName evidence="1">Uncharacterized protein</fullName>
    </submittedName>
</protein>
<evidence type="ECO:0000313" key="1">
    <source>
        <dbReference type="EMBL" id="SUX11529.1"/>
    </source>
</evidence>
<dbReference type="AlphaFoldDB" id="A0A381DLH6"/>
<dbReference type="EMBL" id="UFVD01000001">
    <property type="protein sequence ID" value="SUX11529.1"/>
    <property type="molecule type" value="Genomic_DNA"/>
</dbReference>
<sequence length="111" mass="13088">MKNTIIIFCLFVSILNGYEKQTACLQYENQGYWSKKYKITGLVYSGSELYGILPYHNIDILKYYFVVFWNNNEASIIKINNLYTGGEILYNMNGIDQNGIKWKISNQYFCY</sequence>